<dbReference type="InterPro" id="IPR042099">
    <property type="entry name" value="ANL_N_sf"/>
</dbReference>
<dbReference type="GO" id="GO:0031956">
    <property type="term" value="F:medium-chain fatty acid-CoA ligase activity"/>
    <property type="evidence" value="ECO:0007669"/>
    <property type="project" value="TreeGrafter"/>
</dbReference>
<dbReference type="SUPFAM" id="SSF56801">
    <property type="entry name" value="Acetyl-CoA synthetase-like"/>
    <property type="match status" value="1"/>
</dbReference>
<dbReference type="InterPro" id="IPR020845">
    <property type="entry name" value="AMP-binding_CS"/>
</dbReference>
<dbReference type="GO" id="GO:0006631">
    <property type="term" value="P:fatty acid metabolic process"/>
    <property type="evidence" value="ECO:0007669"/>
    <property type="project" value="TreeGrafter"/>
</dbReference>
<proteinExistence type="inferred from homology"/>
<dbReference type="PANTHER" id="PTHR43201">
    <property type="entry name" value="ACYL-COA SYNTHETASE"/>
    <property type="match status" value="1"/>
</dbReference>
<comment type="similarity">
    <text evidence="1">Belongs to the ATP-dependent AMP-binding enzyme family.</text>
</comment>
<evidence type="ECO:0000256" key="2">
    <source>
        <dbReference type="ARBA" id="ARBA00022598"/>
    </source>
</evidence>
<feature type="domain" description="AMP-binding enzyme C-terminal" evidence="5">
    <location>
        <begin position="513"/>
        <end position="594"/>
    </location>
</feature>
<evidence type="ECO:0000256" key="3">
    <source>
        <dbReference type="SAM" id="MobiDB-lite"/>
    </source>
</evidence>
<evidence type="ECO:0000259" key="5">
    <source>
        <dbReference type="Pfam" id="PF13193"/>
    </source>
</evidence>
<accession>A0AAD9W716</accession>
<evidence type="ECO:0000259" key="4">
    <source>
        <dbReference type="Pfam" id="PF00501"/>
    </source>
</evidence>
<evidence type="ECO:0000256" key="1">
    <source>
        <dbReference type="ARBA" id="ARBA00006432"/>
    </source>
</evidence>
<feature type="domain" description="AMP-dependent synthetase/ligase" evidence="4">
    <location>
        <begin position="140"/>
        <end position="456"/>
    </location>
</feature>
<feature type="region of interest" description="Disordered" evidence="3">
    <location>
        <begin position="701"/>
        <end position="720"/>
    </location>
</feature>
<evidence type="ECO:0008006" key="8">
    <source>
        <dbReference type="Google" id="ProtNLM"/>
    </source>
</evidence>
<dbReference type="Proteomes" id="UP001265746">
    <property type="component" value="Unassembled WGS sequence"/>
</dbReference>
<dbReference type="InterPro" id="IPR025110">
    <property type="entry name" value="AMP-bd_C"/>
</dbReference>
<reference evidence="6" key="1">
    <citation type="submission" date="2023-06" db="EMBL/GenBank/DDBJ databases">
        <authorList>
            <person name="Noh H."/>
        </authorList>
    </citation>
    <scope>NUCLEOTIDE SEQUENCE</scope>
    <source>
        <strain evidence="6">DUCC20226</strain>
    </source>
</reference>
<dbReference type="InterPro" id="IPR000873">
    <property type="entry name" value="AMP-dep_synth/lig_dom"/>
</dbReference>
<dbReference type="InterPro" id="IPR045851">
    <property type="entry name" value="AMP-bd_C_sf"/>
</dbReference>
<dbReference type="PANTHER" id="PTHR43201:SF5">
    <property type="entry name" value="MEDIUM-CHAIN ACYL-COA LIGASE ACSF2, MITOCHONDRIAL"/>
    <property type="match status" value="1"/>
</dbReference>
<dbReference type="InterPro" id="IPR036736">
    <property type="entry name" value="ACP-like_sf"/>
</dbReference>
<dbReference type="EMBL" id="JAUJFL010000003">
    <property type="protein sequence ID" value="KAK2608275.1"/>
    <property type="molecule type" value="Genomic_DNA"/>
</dbReference>
<dbReference type="Gene3D" id="3.30.300.30">
    <property type="match status" value="1"/>
</dbReference>
<dbReference type="CDD" id="cd04433">
    <property type="entry name" value="AFD_class_I"/>
    <property type="match status" value="1"/>
</dbReference>
<dbReference type="Gene3D" id="3.40.50.12780">
    <property type="entry name" value="N-terminal domain of ligase-like"/>
    <property type="match status" value="1"/>
</dbReference>
<sequence length="1203" mass="131661">MSTTCLRSISIESHRRDIMPQTELEPSEVHGPPLPAQVRSAWEFFEKTVSEHPDRLALASVGQPHDLFDIKSIPLGNDDHAPGYLRWAFKDLRGGIARLVAGFRASDVVPGTLIFTFIQNFLRSSLNKIASKIDENKRWAAYEMGCVLVPLNPRNLDNDVELRSMIQTAFLASPSSLSVVMAGDDKISKRVDALGDLSQAMKVVVNDMAASDGWIPFTSLMNASCHHTNGYRQDKEMAWQMSGTVLFTSGTTSLPKGVFHRYSDYSHHLEGIKMRPDQGGLPPNSKCCCVLPNNHLLAFYSHWNAYCWGAAWIFPGPAFQPDGMLETLRRERITHIDLVPTMLHALLGAEGLQDGPLECLDSVVYAGAVVSPDTIRLTTDILGANNVEALFGMTEGPVVRGVPSDNANASRVSDGGVVPVGWAGPGHAFRIADPETNKSVPMGDLGELQASGPAIAHYLGGAGQSSSYMDSKGRRWLKTGDQAKINRKGCIFITGRYKDMIIRGGENISPTAIETAIRRNPKIARLDPQVVGVPESVAGEVPVVVISCRGLTADIRELIRTTVATNMGTMYVPAEVISLNQLAMPDYPRTMSGKIQKVKLAEIVRKHLEDVEAAEKNANSNESDESLAEAVKEIWARATGQDISSISLNAPVSTFADSILIIRVRGKIRLKTGKMLSMAEMNSAGTIAGQIELLKTKRSAEGPSPTVIAGNKRKRAEPPSMEDLVHVAKDRSLFAATRETVSRILAPHGLDWDDVEAVFPCHDHLNVFQRVLDPLGINTGLLAHQASKLQLRAALEKTLTNNRLLGSFIVRTPGESQNENLHVVIRPGKKLFDLMFEDGGSVKTRNDLREQIPIYPNKTKCQRPGLLAKVKLFSIEETGTGGAILATHHNIVDAFMVQLVCDDLEKCLALMDQPLRQHVDFKLWSDSYHSLRTSPEAMASVQWHVSRLRSLASLKNAIWPGMPPQEVTSGGAMVRRMFDAPDIRRLREEHGLMPATILKTAQALLNVHRTGATHAVFSNFEACRSRFPFLPKSMEALGHFDAADVSGPTFTSVINMLEVRYGESALGLLGRVQEDQEELTRHAAAPAQLIMDSLGPKGHLMEKAVRSQWFNWSPGVGASIGDPYENIEVLNHNPTESSARGMGLGVRAGLGGPDGVTYVVIVRTAILDEDGAGHIAQDLERLTLWLVNPDNWDKPVEEILQVL</sequence>
<organism evidence="6 7">
    <name type="scientific">Phomopsis amygdali</name>
    <name type="common">Fusicoccum amygdali</name>
    <dbReference type="NCBI Taxonomy" id="1214568"/>
    <lineage>
        <taxon>Eukaryota</taxon>
        <taxon>Fungi</taxon>
        <taxon>Dikarya</taxon>
        <taxon>Ascomycota</taxon>
        <taxon>Pezizomycotina</taxon>
        <taxon>Sordariomycetes</taxon>
        <taxon>Sordariomycetidae</taxon>
        <taxon>Diaporthales</taxon>
        <taxon>Diaporthaceae</taxon>
        <taxon>Diaporthe</taxon>
    </lineage>
</organism>
<dbReference type="SUPFAM" id="SSF52777">
    <property type="entry name" value="CoA-dependent acyltransferases"/>
    <property type="match status" value="1"/>
</dbReference>
<protein>
    <recommendedName>
        <fullName evidence="8">Carrier domain-containing protein</fullName>
    </recommendedName>
</protein>
<dbReference type="Gene3D" id="3.30.559.30">
    <property type="entry name" value="Nonribosomal peptide synthetase, condensation domain"/>
    <property type="match status" value="1"/>
</dbReference>
<dbReference type="Pfam" id="PF13193">
    <property type="entry name" value="AMP-binding_C"/>
    <property type="match status" value="1"/>
</dbReference>
<keyword evidence="7" id="KW-1185">Reference proteome</keyword>
<evidence type="ECO:0000313" key="7">
    <source>
        <dbReference type="Proteomes" id="UP001265746"/>
    </source>
</evidence>
<keyword evidence="2" id="KW-0436">Ligase</keyword>
<dbReference type="Pfam" id="PF00501">
    <property type="entry name" value="AMP-binding"/>
    <property type="match status" value="1"/>
</dbReference>
<dbReference type="AlphaFoldDB" id="A0AAD9W716"/>
<dbReference type="PROSITE" id="PS00455">
    <property type="entry name" value="AMP_BINDING"/>
    <property type="match status" value="1"/>
</dbReference>
<comment type="caution">
    <text evidence="6">The sequence shown here is derived from an EMBL/GenBank/DDBJ whole genome shotgun (WGS) entry which is preliminary data.</text>
</comment>
<gene>
    <name evidence="6" type="ORF">N8I77_006894</name>
</gene>
<evidence type="ECO:0000313" key="6">
    <source>
        <dbReference type="EMBL" id="KAK2608275.1"/>
    </source>
</evidence>
<name>A0AAD9W716_PHOAM</name>
<dbReference type="SUPFAM" id="SSF47336">
    <property type="entry name" value="ACP-like"/>
    <property type="match status" value="1"/>
</dbReference>